<keyword evidence="10" id="KW-1185">Reference proteome</keyword>
<sequence>MKDEIFDITIVGAGPVGLYATYYAGLRDMKAKLIDALPQLGGQLTALYPEKFIYDVAGFPKILAKDLAENLISQAMQYEPTVCLSEKIVNLEKIEGGNILKLTSESGSVHLSKSVVLTLGIGAFVPRKLDIPDVQRLEGRGIHYIIKDKSIFKGKNILIVGGGDSAVDWALNLEGIAKNITLIHRRDVFKAHEDSLKKLLNSTVHVKTFYELKRVHGDEHVEGATIFDNRNGEETYLEVEHIILSLGFLANLEFIQGWGLEIDKNAIKVNSKMETNIPGIYAAGDIAGYFGKLKLISTGFGEAAIAVNSAKNYIDPSSKFFPGHSSDFVPKKIKPG</sequence>
<gene>
    <name evidence="8" type="ORF">JGI4_00894</name>
    <name evidence="7" type="ORF">JGI8_00329</name>
</gene>
<feature type="binding site" evidence="5">
    <location>
        <position position="124"/>
    </location>
    <ligand>
        <name>FAD</name>
        <dbReference type="ChEBI" id="CHEBI:57692"/>
    </ligand>
</feature>
<evidence type="ECO:0000313" key="8">
    <source>
        <dbReference type="EMBL" id="CUU03949.1"/>
    </source>
</evidence>
<dbReference type="InterPro" id="IPR023753">
    <property type="entry name" value="FAD/NAD-binding_dom"/>
</dbReference>
<dbReference type="EMBL" id="CZVI01000002">
    <property type="protein sequence ID" value="CUS79530.1"/>
    <property type="molecule type" value="Genomic_DNA"/>
</dbReference>
<accession>A0A0P1LEA0</accession>
<accession>A0A0P1M3T4</accession>
<feature type="binding site" evidence="5">
    <location>
        <position position="326"/>
    </location>
    <ligand>
        <name>FAD</name>
        <dbReference type="ChEBI" id="CHEBI:57692"/>
    </ligand>
</feature>
<protein>
    <recommendedName>
        <fullName evidence="5">Ferredoxin--NADP reductase</fullName>
        <shortName evidence="5">FNR</shortName>
        <shortName evidence="5">Fd-NADP(+) reductase</shortName>
        <ecNumber evidence="5">1.18.1.2</ecNumber>
    </recommendedName>
</protein>
<evidence type="ECO:0000313" key="9">
    <source>
        <dbReference type="Proteomes" id="UP000182011"/>
    </source>
</evidence>
<comment type="cofactor">
    <cofactor evidence="5">
        <name>FAD</name>
        <dbReference type="ChEBI" id="CHEBI:57692"/>
    </cofactor>
    <text evidence="5">Binds 1 FAD per subunit.</text>
</comment>
<dbReference type="PANTHER" id="PTHR48105">
    <property type="entry name" value="THIOREDOXIN REDUCTASE 1-RELATED-RELATED"/>
    <property type="match status" value="1"/>
</dbReference>
<keyword evidence="2 5" id="KW-0274">FAD</keyword>
<feature type="binding site" evidence="5">
    <location>
        <position position="43"/>
    </location>
    <ligand>
        <name>FAD</name>
        <dbReference type="ChEBI" id="CHEBI:57692"/>
    </ligand>
</feature>
<evidence type="ECO:0000256" key="2">
    <source>
        <dbReference type="ARBA" id="ARBA00022827"/>
    </source>
</evidence>
<evidence type="ECO:0000313" key="10">
    <source>
        <dbReference type="Proteomes" id="UP000182200"/>
    </source>
</evidence>
<dbReference type="Pfam" id="PF07992">
    <property type="entry name" value="Pyr_redox_2"/>
    <property type="match status" value="1"/>
</dbReference>
<dbReference type="InterPro" id="IPR036188">
    <property type="entry name" value="FAD/NAD-bd_sf"/>
</dbReference>
<keyword evidence="4 5" id="KW-0560">Oxidoreductase</keyword>
<dbReference type="PRINTS" id="PR00368">
    <property type="entry name" value="FADPNR"/>
</dbReference>
<dbReference type="GO" id="GO:0050661">
    <property type="term" value="F:NADP binding"/>
    <property type="evidence" value="ECO:0007669"/>
    <property type="project" value="UniProtKB-UniRule"/>
</dbReference>
<feature type="binding site" evidence="5">
    <location>
        <position position="48"/>
    </location>
    <ligand>
        <name>FAD</name>
        <dbReference type="ChEBI" id="CHEBI:57692"/>
    </ligand>
</feature>
<comment type="catalytic activity">
    <reaction evidence="5">
        <text>2 reduced [2Fe-2S]-[ferredoxin] + NADP(+) + H(+) = 2 oxidized [2Fe-2S]-[ferredoxin] + NADPH</text>
        <dbReference type="Rhea" id="RHEA:20125"/>
        <dbReference type="Rhea" id="RHEA-COMP:10000"/>
        <dbReference type="Rhea" id="RHEA-COMP:10001"/>
        <dbReference type="ChEBI" id="CHEBI:15378"/>
        <dbReference type="ChEBI" id="CHEBI:33737"/>
        <dbReference type="ChEBI" id="CHEBI:33738"/>
        <dbReference type="ChEBI" id="CHEBI:57783"/>
        <dbReference type="ChEBI" id="CHEBI:58349"/>
        <dbReference type="EC" id="1.18.1.2"/>
    </reaction>
</comment>
<organism evidence="8 9">
    <name type="scientific">Candidatus Kryptonium thompsonii</name>
    <dbReference type="NCBI Taxonomy" id="1633631"/>
    <lineage>
        <taxon>Bacteria</taxon>
        <taxon>Pseudomonadati</taxon>
        <taxon>Candidatus Kryptoniota</taxon>
        <taxon>Candidatus Kryptonium</taxon>
    </lineage>
</organism>
<accession>A0A0S4N207</accession>
<dbReference type="GO" id="GO:0050660">
    <property type="term" value="F:flavin adenine dinucleotide binding"/>
    <property type="evidence" value="ECO:0007669"/>
    <property type="project" value="UniProtKB-UniRule"/>
</dbReference>
<feature type="binding site" evidence="5">
    <location>
        <position position="88"/>
    </location>
    <ligand>
        <name>FAD</name>
        <dbReference type="ChEBI" id="CHEBI:57692"/>
    </ligand>
</feature>
<evidence type="ECO:0000259" key="6">
    <source>
        <dbReference type="Pfam" id="PF07992"/>
    </source>
</evidence>
<feature type="binding site" evidence="5">
    <location>
        <position position="35"/>
    </location>
    <ligand>
        <name>FAD</name>
        <dbReference type="ChEBI" id="CHEBI:57692"/>
    </ligand>
</feature>
<evidence type="ECO:0000256" key="1">
    <source>
        <dbReference type="ARBA" id="ARBA00022630"/>
    </source>
</evidence>
<accession>A0A0P1NVC4</accession>
<name>A0A0P1M0R0_9BACT</name>
<dbReference type="InterPro" id="IPR050097">
    <property type="entry name" value="Ferredoxin-NADP_redctase_2"/>
</dbReference>
<dbReference type="Proteomes" id="UP000182200">
    <property type="component" value="Unassembled WGS sequence"/>
</dbReference>
<dbReference type="SUPFAM" id="SSF51905">
    <property type="entry name" value="FAD/NAD(P)-binding domain"/>
    <property type="match status" value="1"/>
</dbReference>
<accession>A0A0P1MAE3</accession>
<reference evidence="7 10" key="2">
    <citation type="submission" date="2015-11" db="EMBL/GenBank/DDBJ databases">
        <authorList>
            <person name="Varghese N."/>
        </authorList>
    </citation>
    <scope>NUCLEOTIDE SEQUENCE [LARGE SCALE GENOMIC DNA]</scope>
    <source>
        <strain evidence="7 10">JGI-8</strain>
    </source>
</reference>
<dbReference type="Proteomes" id="UP000182011">
    <property type="component" value="Unassembled WGS sequence"/>
</dbReference>
<proteinExistence type="inferred from homology"/>
<dbReference type="GO" id="GO:0004324">
    <property type="term" value="F:ferredoxin-NADP+ reductase activity"/>
    <property type="evidence" value="ECO:0007669"/>
    <property type="project" value="UniProtKB-UniRule"/>
</dbReference>
<evidence type="ECO:0000256" key="3">
    <source>
        <dbReference type="ARBA" id="ARBA00022857"/>
    </source>
</evidence>
<comment type="caution">
    <text evidence="5">Lacks conserved residue(s) required for the propagation of feature annotation.</text>
</comment>
<feature type="binding site" evidence="5">
    <location>
        <position position="285"/>
    </location>
    <ligand>
        <name>FAD</name>
        <dbReference type="ChEBI" id="CHEBI:57692"/>
    </ligand>
</feature>
<dbReference type="Gene3D" id="3.50.50.60">
    <property type="entry name" value="FAD/NAD(P)-binding domain"/>
    <property type="match status" value="2"/>
</dbReference>
<dbReference type="RefSeq" id="WP_075426705.1">
    <property type="nucleotide sequence ID" value="NZ_CZVI01000002.1"/>
</dbReference>
<keyword evidence="3 5" id="KW-0521">NADP</keyword>
<dbReference type="STRING" id="1633631.GCA_001442925_00893"/>
<reference evidence="8 9" key="1">
    <citation type="submission" date="2015-11" db="EMBL/GenBank/DDBJ databases">
        <authorList>
            <person name="Zhang Y."/>
            <person name="Guo Z."/>
        </authorList>
    </citation>
    <scope>NUCLEOTIDE SEQUENCE [LARGE SCALE GENOMIC DNA]</scope>
    <source>
        <strain evidence="8">JGI-4</strain>
    </source>
</reference>
<dbReference type="PRINTS" id="PR00469">
    <property type="entry name" value="PNDRDTASEII"/>
</dbReference>
<dbReference type="InterPro" id="IPR022890">
    <property type="entry name" value="Fd--NADP_Rdtase_type_2"/>
</dbReference>
<dbReference type="HAMAP" id="MF_01685">
    <property type="entry name" value="FENR2"/>
    <property type="match status" value="1"/>
</dbReference>
<accession>A0A0P1L9V1</accession>
<evidence type="ECO:0000313" key="7">
    <source>
        <dbReference type="EMBL" id="CUS79530.1"/>
    </source>
</evidence>
<keyword evidence="1 5" id="KW-0285">Flavoprotein</keyword>
<comment type="similarity">
    <text evidence="5">Belongs to the ferredoxin--NADP reductase type 2 family.</text>
</comment>
<dbReference type="AlphaFoldDB" id="A0A0P1M0R0"/>
<accession>A0A0P1M0R0</accession>
<evidence type="ECO:0000256" key="4">
    <source>
        <dbReference type="ARBA" id="ARBA00023002"/>
    </source>
</evidence>
<feature type="domain" description="FAD/NAD(P)-binding" evidence="6">
    <location>
        <begin position="6"/>
        <end position="299"/>
    </location>
</feature>
<dbReference type="EC" id="1.18.1.2" evidence="5"/>
<dbReference type="EMBL" id="FAOP01000004">
    <property type="protein sequence ID" value="CUU03949.1"/>
    <property type="molecule type" value="Genomic_DNA"/>
</dbReference>
<evidence type="ECO:0000256" key="5">
    <source>
        <dbReference type="HAMAP-Rule" id="MF_01685"/>
    </source>
</evidence>
<comment type="subunit">
    <text evidence="5">Homodimer.</text>
</comment>